<dbReference type="InterPro" id="IPR001781">
    <property type="entry name" value="Znf_LIM"/>
</dbReference>
<dbReference type="PANTHER" id="PTHR23167">
    <property type="entry name" value="CALPONIN HOMOLOGY DOMAIN-CONTAINING PROTEIN DDB_G0272472-RELATED"/>
    <property type="match status" value="1"/>
</dbReference>
<dbReference type="SUPFAM" id="SSF51905">
    <property type="entry name" value="FAD/NAD(P)-binding domain"/>
    <property type="match status" value="1"/>
</dbReference>
<organism evidence="10 11">
    <name type="scientific">Trichobilharzia regenti</name>
    <name type="common">Nasal bird schistosome</name>
    <dbReference type="NCBI Taxonomy" id="157069"/>
    <lineage>
        <taxon>Eukaryota</taxon>
        <taxon>Metazoa</taxon>
        <taxon>Spiralia</taxon>
        <taxon>Lophotrochozoa</taxon>
        <taxon>Platyhelminthes</taxon>
        <taxon>Trematoda</taxon>
        <taxon>Digenea</taxon>
        <taxon>Strigeidida</taxon>
        <taxon>Schistosomatoidea</taxon>
        <taxon>Schistosomatidae</taxon>
        <taxon>Trichobilharzia</taxon>
    </lineage>
</organism>
<evidence type="ECO:0000256" key="5">
    <source>
        <dbReference type="ARBA" id="ARBA00023038"/>
    </source>
</evidence>
<dbReference type="InterPro" id="IPR057494">
    <property type="entry name" value="Rossman_Mical"/>
</dbReference>
<proteinExistence type="predicted"/>
<sequence>MTVLGLNRGLEEKFDLFCSAATFESILAYFYELCDGLVSKPTKQSWNIFHELSVNLKSYWKAAALFSKLEKRVRMEQYHHQTVCRDMNVLVIGCGPCGMRCAIELALLGARVIIIEKRHTFSRNNVLHLWPYLIEDLKALGAKTFFGKFCAGSIDHISIRTLQCILLKVALLFGVQVFPGTTYTSLIEPSFSKDSISPQDSKFNLSGSIRNTSLSCADDRNNNHNANNTPITTTTIADDNNNAICSVNISNGNHHFEDNFMQEHSNGNKENKEYWHEKVKHYGWRVKLKPEVQVLKNFHFDVLIGADGKRSCLGFPCKELRCRLAIAITANFTNYHTPAEAQVEEISGVARIFNQSFFSRLASETGIDLENIVYYKDETHYFVMTAKKHSLLAKGVLKQDRDDSVSLLCKDNVDKLALQAYARETASYVTNGSLTRLDFALNSRGEPDVDAFDFTKMFAAEYSCNILEKNHCLLLQCLIGDGLYEPFWPTGSGCALGFMSALDAAWSVSLLASGLHPLQVIAQRESVYQHLSQTTAQNMPPNFQDYTLDPMTRYQRCDLNLISPKQVHHLYKTDRDISDDIRLLKNGIDYSVLNERHPTGMFKYWMRPEHYEQRNFYTNPVDSCLIRWFQIRLSSYLRSGLIDPINDLNASNWKCGRNLLCLIHRYHPELLPNLIDTLEIDDRDGSRTRLSDDQTNSSRLTLACNLMADHFSIYFGAKIDSHRIAPIQHCHPVGYDQKKSIICPKTNSDWMIYLYSVYRVFNQLKLPISNSTTSGRSLIKSSSAVDGYRSRQPNRSSSDRVNLRNKTSGSDSKHKHDQATVSLFTNASRSQSQRENLNGIVERGLIGKRREELVAMLSGHSSSTKHRPSSLGMKFAVPDKELRLLTKRTEQCQSVLQKQFQQQQQRRPIRIEHATKYSPSPVRIPENVARLFAPRKGSSYCYICQKRLYQLERVKLSGYYIHKDCLRCSTCDIPLTKDSAKCVSSRKTNEKASFYCPLHIPLENGLSESNLNVVGSRNHKSEASLEARLQAGLFPFGPSSVKDSNFKGSIPVKLNGLSTTTRSVNTDNVTATNQSHALCKSDLEINRDLRTSGCLQKNLQSQHKSAILAGLDDESDQVMGVVSIAKSHKILHNKSSMSNHDHNVNRSRIKRKKMTKASDGNNIGPAGDYFTGNRTSSDKFIGIRDEPAPGPDCFLTGHLGLPEVVRRANIELNTSTIWPESTVSRVVDHMSIRSNRMNLLATDEYFASSESESPCSSPYENKTYSAELRMRHSNPKIIREDTDVWVMNSNESSTSSAALSPASQKKFKLIVHSDPQKPIEASMSDPSLCTTNINNTPATIPPPFSSPAHQSRLAAKQRFCLEPPKPLTIDPLRFIGSRNQERTVICVMDDCCEFVEPINSPTISIANIWPIDNEEIKFVDLPSKVLHNEIPLTQSPHLHNRTTPDYENTTYESDSCEWLSGDTCKYKCIRAVPLATPEDIREMEPLTILIERDSPKVRKSKSINRSSSLNYKVRSGCQVLSITRKKKSKSSVHLNGWNSDVSIFSPPPVRYKSTSSVLAQSDECLSWTKVKQVTVKEEFESTHISDSPSLSRSHEKRQQRLYSHLDSTSERGRSTEPKILYKSSSTYGSCENDNSETSSTSSADLASQAVILPKQNSIHLVNEKCYDIDIVRTGNSRPYTTSNKPQRPTNSIRHHPNRDCRSLDRMDSSPLKIVYQTQAGSSSCRPVNSSPGENSVVHMKRFPSRTRVRRRISTSKNGTVTPDSEGVYVFRVGRIPSVNNEFSSTPTVNQAPVVSNIFKKHISEKKFILGGDTNSRERISI</sequence>
<reference evidence="11" key="2">
    <citation type="submission" date="2023-11" db="UniProtKB">
        <authorList>
            <consortium name="WormBaseParasite"/>
        </authorList>
    </citation>
    <scope>IDENTIFICATION</scope>
</reference>
<keyword evidence="10" id="KW-1185">Reference proteome</keyword>
<name>A0AA85JGA3_TRIRE</name>
<dbReference type="GO" id="GO:0003779">
    <property type="term" value="F:actin binding"/>
    <property type="evidence" value="ECO:0007669"/>
    <property type="project" value="UniProtKB-KW"/>
</dbReference>
<evidence type="ECO:0000256" key="7">
    <source>
        <dbReference type="PROSITE-ProRule" id="PRU00125"/>
    </source>
</evidence>
<evidence type="ECO:0000313" key="10">
    <source>
        <dbReference type="Proteomes" id="UP000050795"/>
    </source>
</evidence>
<dbReference type="Pfam" id="PF01494">
    <property type="entry name" value="FAD_binding_3"/>
    <property type="match status" value="1"/>
</dbReference>
<feature type="compositionally biased region" description="Polar residues" evidence="8">
    <location>
        <begin position="1673"/>
        <end position="1691"/>
    </location>
</feature>
<keyword evidence="3 7" id="KW-0479">Metal-binding</keyword>
<dbReference type="PRINTS" id="PR00420">
    <property type="entry name" value="RNGMNOXGNASE"/>
</dbReference>
<dbReference type="GO" id="GO:0046872">
    <property type="term" value="F:metal ion binding"/>
    <property type="evidence" value="ECO:0007669"/>
    <property type="project" value="UniProtKB-KW"/>
</dbReference>
<dbReference type="PROSITE" id="PS50023">
    <property type="entry name" value="LIM_DOMAIN_2"/>
    <property type="match status" value="1"/>
</dbReference>
<protein>
    <recommendedName>
        <fullName evidence="9">LIM zinc-binding domain-containing protein</fullName>
    </recommendedName>
</protein>
<dbReference type="GO" id="GO:0071949">
    <property type="term" value="F:FAD binding"/>
    <property type="evidence" value="ECO:0007669"/>
    <property type="project" value="InterPro"/>
</dbReference>
<evidence type="ECO:0000256" key="1">
    <source>
        <dbReference type="ARBA" id="ARBA00004496"/>
    </source>
</evidence>
<dbReference type="InterPro" id="IPR050540">
    <property type="entry name" value="F-actin_Monoox_Mical"/>
</dbReference>
<feature type="region of interest" description="Disordered" evidence="8">
    <location>
        <begin position="1673"/>
        <end position="1704"/>
    </location>
</feature>
<dbReference type="Pfam" id="PF25413">
    <property type="entry name" value="Rossman_Mical"/>
    <property type="match status" value="1"/>
</dbReference>
<dbReference type="InterPro" id="IPR002938">
    <property type="entry name" value="FAD-bd"/>
</dbReference>
<feature type="compositionally biased region" description="Polar residues" evidence="8">
    <location>
        <begin position="771"/>
        <end position="784"/>
    </location>
</feature>
<evidence type="ECO:0000256" key="6">
    <source>
        <dbReference type="ARBA" id="ARBA00023203"/>
    </source>
</evidence>
<reference evidence="10" key="1">
    <citation type="submission" date="2022-06" db="EMBL/GenBank/DDBJ databases">
        <authorList>
            <person name="Berger JAMES D."/>
            <person name="Berger JAMES D."/>
        </authorList>
    </citation>
    <scope>NUCLEOTIDE SEQUENCE [LARGE SCALE GENOMIC DNA]</scope>
</reference>
<dbReference type="GO" id="GO:0005737">
    <property type="term" value="C:cytoplasm"/>
    <property type="evidence" value="ECO:0007669"/>
    <property type="project" value="UniProtKB-SubCell"/>
</dbReference>
<evidence type="ECO:0000256" key="3">
    <source>
        <dbReference type="ARBA" id="ARBA00022723"/>
    </source>
</evidence>
<dbReference type="InterPro" id="IPR036188">
    <property type="entry name" value="FAD/NAD-bd_sf"/>
</dbReference>
<dbReference type="Gene3D" id="1.10.418.10">
    <property type="entry name" value="Calponin-like domain"/>
    <property type="match status" value="1"/>
</dbReference>
<evidence type="ECO:0000256" key="2">
    <source>
        <dbReference type="ARBA" id="ARBA00022490"/>
    </source>
</evidence>
<evidence type="ECO:0000256" key="8">
    <source>
        <dbReference type="SAM" id="MobiDB-lite"/>
    </source>
</evidence>
<feature type="region of interest" description="Disordered" evidence="8">
    <location>
        <begin position="1581"/>
        <end position="1641"/>
    </location>
</feature>
<feature type="compositionally biased region" description="Basic and acidic residues" evidence="8">
    <location>
        <begin position="1607"/>
        <end position="1616"/>
    </location>
</feature>
<dbReference type="Gene3D" id="3.50.50.60">
    <property type="entry name" value="FAD/NAD(P)-binding domain"/>
    <property type="match status" value="2"/>
</dbReference>
<dbReference type="Gene3D" id="2.10.110.10">
    <property type="entry name" value="Cysteine Rich Protein"/>
    <property type="match status" value="1"/>
</dbReference>
<evidence type="ECO:0000259" key="9">
    <source>
        <dbReference type="PROSITE" id="PS50023"/>
    </source>
</evidence>
<dbReference type="PANTHER" id="PTHR23167:SF54">
    <property type="entry name" value="[F-ACTIN]-MONOOXYGENASE MICAL"/>
    <property type="match status" value="1"/>
</dbReference>
<accession>A0AA85JGA3</accession>
<feature type="compositionally biased region" description="Low complexity" evidence="8">
    <location>
        <begin position="1629"/>
        <end position="1641"/>
    </location>
</feature>
<keyword evidence="4 7" id="KW-0862">Zinc</keyword>
<dbReference type="InterPro" id="IPR036872">
    <property type="entry name" value="CH_dom_sf"/>
</dbReference>
<keyword evidence="5 7" id="KW-0440">LIM domain</keyword>
<feature type="region of interest" description="Disordered" evidence="8">
    <location>
        <begin position="771"/>
        <end position="818"/>
    </location>
</feature>
<feature type="domain" description="LIM zinc-binding" evidence="9">
    <location>
        <begin position="939"/>
        <end position="1006"/>
    </location>
</feature>
<dbReference type="Proteomes" id="UP000050795">
    <property type="component" value="Unassembled WGS sequence"/>
</dbReference>
<comment type="subcellular location">
    <subcellularLocation>
        <location evidence="1">Cytoplasm</location>
    </subcellularLocation>
</comment>
<keyword evidence="2" id="KW-0963">Cytoplasm</keyword>
<dbReference type="WBParaSite" id="TREG1_15150.6">
    <property type="protein sequence ID" value="TREG1_15150.6"/>
    <property type="gene ID" value="TREG1_15150"/>
</dbReference>
<evidence type="ECO:0000313" key="11">
    <source>
        <dbReference type="WBParaSite" id="TREG1_15150.6"/>
    </source>
</evidence>
<evidence type="ECO:0000256" key="4">
    <source>
        <dbReference type="ARBA" id="ARBA00022833"/>
    </source>
</evidence>
<keyword evidence="6" id="KW-0009">Actin-binding</keyword>